<organism evidence="1 2">
    <name type="scientific">Neiella holothuriorum</name>
    <dbReference type="NCBI Taxonomy" id="2870530"/>
    <lineage>
        <taxon>Bacteria</taxon>
        <taxon>Pseudomonadati</taxon>
        <taxon>Pseudomonadota</taxon>
        <taxon>Gammaproteobacteria</taxon>
        <taxon>Alteromonadales</taxon>
        <taxon>Echinimonadaceae</taxon>
        <taxon>Neiella</taxon>
    </lineage>
</organism>
<dbReference type="Proteomes" id="UP001166251">
    <property type="component" value="Unassembled WGS sequence"/>
</dbReference>
<evidence type="ECO:0000313" key="2">
    <source>
        <dbReference type="Proteomes" id="UP001166251"/>
    </source>
</evidence>
<evidence type="ECO:0000313" key="1">
    <source>
        <dbReference type="EMBL" id="MBW8190573.1"/>
    </source>
</evidence>
<name>A0ABS7EE26_9GAMM</name>
<comment type="caution">
    <text evidence="1">The sequence shown here is derived from an EMBL/GenBank/DDBJ whole genome shotgun (WGS) entry which is preliminary data.</text>
</comment>
<dbReference type="SUPFAM" id="SSF53756">
    <property type="entry name" value="UDP-Glycosyltransferase/glycogen phosphorylase"/>
    <property type="match status" value="1"/>
</dbReference>
<protein>
    <recommendedName>
        <fullName evidence="3">Glycosyltransferase</fullName>
    </recommendedName>
</protein>
<dbReference type="EMBL" id="JAHZSS010000005">
    <property type="protein sequence ID" value="MBW8190573.1"/>
    <property type="molecule type" value="Genomic_DNA"/>
</dbReference>
<gene>
    <name evidence="1" type="ORF">K0504_05945</name>
</gene>
<evidence type="ECO:0008006" key="3">
    <source>
        <dbReference type="Google" id="ProtNLM"/>
    </source>
</evidence>
<proteinExistence type="predicted"/>
<accession>A0ABS7EE26</accession>
<sequence length="317" mass="36519">MSKPSIYLFPFASDRNDYVQLNKRAWSQMGYDVHPISALRPASRQHSVAVLNWFEDQWTTSKKSRFLSWFIHVAKLLLIRLGARKVIWVRHNVVTHSNLTGPVYPWMNKTMMRLMNWCSDERVSHRTFPEFSYVPHPIYDAAQACSSKERDIEFLYFGVVSHYKGLIELLSSWPAQRKLVMLGKSTEQQLTDDIQDVIRTRQLTVEWRNEFVPDADLADAISRSRYVIIPHQDGRMIVSGAFYHAIALGANVLVKKSAFSDWLVGEHGFVTQYQDEQLASVMASLDYVGAEKVMHEANQCYGTNALSESWQRVLSPV</sequence>
<reference evidence="1" key="1">
    <citation type="submission" date="2021-07" db="EMBL/GenBank/DDBJ databases">
        <title>Neiella marina sp. nov., isolated from the intestinal content of sea cucumber Apostichopus japonicus.</title>
        <authorList>
            <person name="Bai X."/>
        </authorList>
    </citation>
    <scope>NUCLEOTIDE SEQUENCE</scope>
    <source>
        <strain evidence="1">126</strain>
    </source>
</reference>
<dbReference type="RefSeq" id="WP_220103262.1">
    <property type="nucleotide sequence ID" value="NZ_JAHZSS010000005.1"/>
</dbReference>
<keyword evidence="2" id="KW-1185">Reference proteome</keyword>
<dbReference type="Gene3D" id="3.40.50.2000">
    <property type="entry name" value="Glycogen Phosphorylase B"/>
    <property type="match status" value="1"/>
</dbReference>